<dbReference type="EMBL" id="CP033073">
    <property type="protein sequence ID" value="AYN38574.1"/>
    <property type="molecule type" value="Genomic_DNA"/>
</dbReference>
<proteinExistence type="predicted"/>
<organism evidence="1 2">
    <name type="scientific">Streptomyces dangxiongensis</name>
    <dbReference type="NCBI Taxonomy" id="1442032"/>
    <lineage>
        <taxon>Bacteria</taxon>
        <taxon>Bacillati</taxon>
        <taxon>Actinomycetota</taxon>
        <taxon>Actinomycetes</taxon>
        <taxon>Kitasatosporales</taxon>
        <taxon>Streptomycetaceae</taxon>
        <taxon>Streptomyces</taxon>
    </lineage>
</organism>
<reference evidence="1 2" key="1">
    <citation type="submission" date="2018-10" db="EMBL/GenBank/DDBJ databases">
        <title>The genome of Streptomyces dangxiongensis Z022.</title>
        <authorList>
            <person name="Zhang B."/>
        </authorList>
    </citation>
    <scope>NUCLEOTIDE SEQUENCE [LARGE SCALE GENOMIC DNA]</scope>
    <source>
        <strain evidence="1 2">Z022</strain>
    </source>
</reference>
<protein>
    <submittedName>
        <fullName evidence="1">Uncharacterized protein</fullName>
    </submittedName>
</protein>
<evidence type="ECO:0000313" key="2">
    <source>
        <dbReference type="Proteomes" id="UP000268329"/>
    </source>
</evidence>
<gene>
    <name evidence="1" type="ORF">D9753_06160</name>
</gene>
<dbReference type="Proteomes" id="UP000268329">
    <property type="component" value="Chromosome"/>
</dbReference>
<name>A0A3G2J8V2_9ACTN</name>
<dbReference type="AlphaFoldDB" id="A0A3G2J8V2"/>
<dbReference type="RefSeq" id="WP_121786082.1">
    <property type="nucleotide sequence ID" value="NZ_CP033073.1"/>
</dbReference>
<dbReference type="OrthoDB" id="5180013at2"/>
<sequence>MPTCLVLGPAALFHEEVVRPVCEELELSLIRADQLADPSPLGELLIRHLVEEDVVIADLTGGHPSVVLGLGVRHAAGRRAVRLGQAGTVPAGLDSLPALEFPPLPLGRAEARALLRAALAEELDLTTAPAADGDGGHVVHEPGTADGTPAALEESGPGLLELAVAAETEMEAMAEDMVMVEAAFMDLAAMGELCSEDVMRANLPGTPMSSRLAVINRFAKSIEGPADELEAAAWRLAERMEFTLGALRAFLEWARDTPRSEWPDSVDSLLDQVIEQTREMREAATGVEDFGPMLMWIGRTSSRLRRPSRKIAASVRTLLGILSPFEECERMAYVLKEA</sequence>
<dbReference type="KEGG" id="sdd:D9753_06160"/>
<keyword evidence="2" id="KW-1185">Reference proteome</keyword>
<evidence type="ECO:0000313" key="1">
    <source>
        <dbReference type="EMBL" id="AYN38574.1"/>
    </source>
</evidence>
<accession>A0A3G2J8V2</accession>